<feature type="compositionally biased region" description="Basic and acidic residues" evidence="1">
    <location>
        <begin position="126"/>
        <end position="135"/>
    </location>
</feature>
<evidence type="ECO:0000256" key="1">
    <source>
        <dbReference type="SAM" id="MobiDB-lite"/>
    </source>
</evidence>
<gene>
    <name evidence="2" type="primary">OJ1112_G03.19</name>
</gene>
<evidence type="ECO:0000313" key="3">
    <source>
        <dbReference type="Proteomes" id="UP000000763"/>
    </source>
</evidence>
<dbReference type="EMBL" id="AP004133">
    <property type="protein sequence ID" value="BAD25237.1"/>
    <property type="molecule type" value="Genomic_DNA"/>
</dbReference>
<feature type="compositionally biased region" description="Basic and acidic residues" evidence="1">
    <location>
        <begin position="54"/>
        <end position="63"/>
    </location>
</feature>
<organism evidence="2 3">
    <name type="scientific">Oryza sativa subsp. japonica</name>
    <name type="common">Rice</name>
    <dbReference type="NCBI Taxonomy" id="39947"/>
    <lineage>
        <taxon>Eukaryota</taxon>
        <taxon>Viridiplantae</taxon>
        <taxon>Streptophyta</taxon>
        <taxon>Embryophyta</taxon>
        <taxon>Tracheophyta</taxon>
        <taxon>Spermatophyta</taxon>
        <taxon>Magnoliopsida</taxon>
        <taxon>Liliopsida</taxon>
        <taxon>Poales</taxon>
        <taxon>Poaceae</taxon>
        <taxon>BOP clade</taxon>
        <taxon>Oryzoideae</taxon>
        <taxon>Oryzeae</taxon>
        <taxon>Oryzinae</taxon>
        <taxon>Oryza</taxon>
        <taxon>Oryza sativa</taxon>
    </lineage>
</organism>
<evidence type="ECO:0000313" key="2">
    <source>
        <dbReference type="EMBL" id="BAD25237.1"/>
    </source>
</evidence>
<accession>Q6H7R2</accession>
<dbReference type="Proteomes" id="UP000000763">
    <property type="component" value="Chromosome 2"/>
</dbReference>
<proteinExistence type="predicted"/>
<feature type="compositionally biased region" description="Gly residues" evidence="1">
    <location>
        <begin position="17"/>
        <end position="29"/>
    </location>
</feature>
<feature type="region of interest" description="Disordered" evidence="1">
    <location>
        <begin position="1"/>
        <end position="29"/>
    </location>
</feature>
<sequence>MGRRGTEEGWRRRRPPGAGGNGGEAMPGGCGAWGGFYELPEGYPSYCASYRRERVSEEEERRATASGQGAVTSGGGAGELSGLGPGKGKKGWRPESSSAPRAHAGFTSTRDGDDERSRRQWCGMQRRRDNERGRWEGLGFL</sequence>
<protein>
    <submittedName>
        <fullName evidence="2">Uncharacterized protein</fullName>
    </submittedName>
</protein>
<feature type="compositionally biased region" description="Gly residues" evidence="1">
    <location>
        <begin position="72"/>
        <end position="86"/>
    </location>
</feature>
<feature type="region of interest" description="Disordered" evidence="1">
    <location>
        <begin position="54"/>
        <end position="141"/>
    </location>
</feature>
<dbReference type="AlphaFoldDB" id="Q6H7R2"/>
<reference evidence="3" key="2">
    <citation type="journal article" date="2008" name="Nucleic Acids Res.">
        <title>The rice annotation project database (RAP-DB): 2008 update.</title>
        <authorList>
            <consortium name="The rice annotation project (RAP)"/>
        </authorList>
    </citation>
    <scope>GENOME REANNOTATION</scope>
    <source>
        <strain evidence="3">cv. Nipponbare</strain>
    </source>
</reference>
<reference evidence="3" key="1">
    <citation type="journal article" date="2005" name="Nature">
        <title>The map-based sequence of the rice genome.</title>
        <authorList>
            <consortium name="International rice genome sequencing project (IRGSP)"/>
            <person name="Matsumoto T."/>
            <person name="Wu J."/>
            <person name="Kanamori H."/>
            <person name="Katayose Y."/>
            <person name="Fujisawa M."/>
            <person name="Namiki N."/>
            <person name="Mizuno H."/>
            <person name="Yamamoto K."/>
            <person name="Antonio B.A."/>
            <person name="Baba T."/>
            <person name="Sakata K."/>
            <person name="Nagamura Y."/>
            <person name="Aoki H."/>
            <person name="Arikawa K."/>
            <person name="Arita K."/>
            <person name="Bito T."/>
            <person name="Chiden Y."/>
            <person name="Fujitsuka N."/>
            <person name="Fukunaka R."/>
            <person name="Hamada M."/>
            <person name="Harada C."/>
            <person name="Hayashi A."/>
            <person name="Hijishita S."/>
            <person name="Honda M."/>
            <person name="Hosokawa S."/>
            <person name="Ichikawa Y."/>
            <person name="Idonuma A."/>
            <person name="Iijima M."/>
            <person name="Ikeda M."/>
            <person name="Ikeno M."/>
            <person name="Ito K."/>
            <person name="Ito S."/>
            <person name="Ito T."/>
            <person name="Ito Y."/>
            <person name="Ito Y."/>
            <person name="Iwabuchi A."/>
            <person name="Kamiya K."/>
            <person name="Karasawa W."/>
            <person name="Kurita K."/>
            <person name="Katagiri S."/>
            <person name="Kikuta A."/>
            <person name="Kobayashi H."/>
            <person name="Kobayashi N."/>
            <person name="Machita K."/>
            <person name="Maehara T."/>
            <person name="Masukawa M."/>
            <person name="Mizubayashi T."/>
            <person name="Mukai Y."/>
            <person name="Nagasaki H."/>
            <person name="Nagata Y."/>
            <person name="Naito S."/>
            <person name="Nakashima M."/>
            <person name="Nakama Y."/>
            <person name="Nakamichi Y."/>
            <person name="Nakamura M."/>
            <person name="Meguro A."/>
            <person name="Negishi M."/>
            <person name="Ohta I."/>
            <person name="Ohta T."/>
            <person name="Okamoto M."/>
            <person name="Ono N."/>
            <person name="Saji S."/>
            <person name="Sakaguchi M."/>
            <person name="Sakai K."/>
            <person name="Shibata M."/>
            <person name="Shimokawa T."/>
            <person name="Song J."/>
            <person name="Takazaki Y."/>
            <person name="Terasawa K."/>
            <person name="Tsugane M."/>
            <person name="Tsuji K."/>
            <person name="Ueda S."/>
            <person name="Waki K."/>
            <person name="Yamagata H."/>
            <person name="Yamamoto M."/>
            <person name="Yamamoto S."/>
            <person name="Yamane H."/>
            <person name="Yoshiki S."/>
            <person name="Yoshihara R."/>
            <person name="Yukawa K."/>
            <person name="Zhong H."/>
            <person name="Yano M."/>
            <person name="Yuan Q."/>
            <person name="Ouyang S."/>
            <person name="Liu J."/>
            <person name="Jones K.M."/>
            <person name="Gansberger K."/>
            <person name="Moffat K."/>
            <person name="Hill J."/>
            <person name="Bera J."/>
            <person name="Fadrosh D."/>
            <person name="Jin S."/>
            <person name="Johri S."/>
            <person name="Kim M."/>
            <person name="Overton L."/>
            <person name="Reardon M."/>
            <person name="Tsitrin T."/>
            <person name="Vuong H."/>
            <person name="Weaver B."/>
            <person name="Ciecko A."/>
            <person name="Tallon L."/>
            <person name="Jackson J."/>
            <person name="Pai G."/>
            <person name="Aken S.V."/>
            <person name="Utterback T."/>
            <person name="Reidmuller S."/>
            <person name="Feldblyum T."/>
            <person name="Hsiao J."/>
            <person name="Zismann V."/>
            <person name="Iobst S."/>
            <person name="de Vazeille A.R."/>
            <person name="Buell C.R."/>
            <person name="Ying K."/>
            <person name="Li Y."/>
            <person name="Lu T."/>
            <person name="Huang Y."/>
            <person name="Zhao Q."/>
            <person name="Feng Q."/>
            <person name="Zhang L."/>
            <person name="Zhu J."/>
            <person name="Weng Q."/>
            <person name="Mu J."/>
            <person name="Lu Y."/>
            <person name="Fan D."/>
            <person name="Liu Y."/>
            <person name="Guan J."/>
            <person name="Zhang Y."/>
            <person name="Yu S."/>
            <person name="Liu X."/>
            <person name="Zhang Y."/>
            <person name="Hong G."/>
            <person name="Han B."/>
            <person name="Choisne N."/>
            <person name="Demange N."/>
            <person name="Orjeda G."/>
            <person name="Samain S."/>
            <person name="Cattolico L."/>
            <person name="Pelletier E."/>
            <person name="Couloux A."/>
            <person name="Segurens B."/>
            <person name="Wincker P."/>
            <person name="D'Hont A."/>
            <person name="Scarpelli C."/>
            <person name="Weissenbach J."/>
            <person name="Salanoubat M."/>
            <person name="Quetier F."/>
            <person name="Yu Y."/>
            <person name="Kim H.R."/>
            <person name="Rambo T."/>
            <person name="Currie J."/>
            <person name="Collura K."/>
            <person name="Luo M."/>
            <person name="Yang T."/>
            <person name="Ammiraju J.S.S."/>
            <person name="Engler F."/>
            <person name="Soderlund C."/>
            <person name="Wing R.A."/>
            <person name="Palmer L.E."/>
            <person name="de la Bastide M."/>
            <person name="Spiegel L."/>
            <person name="Nascimento L."/>
            <person name="Zutavern T."/>
            <person name="O'Shaughnessy A."/>
            <person name="Dike S."/>
            <person name="Dedhia N."/>
            <person name="Preston R."/>
            <person name="Balija V."/>
            <person name="McCombie W.R."/>
            <person name="Chow T."/>
            <person name="Chen H."/>
            <person name="Chung M."/>
            <person name="Chen C."/>
            <person name="Shaw J."/>
            <person name="Wu H."/>
            <person name="Hsiao K."/>
            <person name="Chao Y."/>
            <person name="Chu M."/>
            <person name="Cheng C."/>
            <person name="Hour A."/>
            <person name="Lee P."/>
            <person name="Lin S."/>
            <person name="Lin Y."/>
            <person name="Liou J."/>
            <person name="Liu S."/>
            <person name="Hsing Y."/>
            <person name="Raghuvanshi S."/>
            <person name="Mohanty A."/>
            <person name="Bharti A.K."/>
            <person name="Gaur A."/>
            <person name="Gupta V."/>
            <person name="Kumar D."/>
            <person name="Ravi V."/>
            <person name="Vij S."/>
            <person name="Kapur A."/>
            <person name="Khurana P."/>
            <person name="Khurana P."/>
            <person name="Khurana J.P."/>
            <person name="Tyagi A.K."/>
            <person name="Gaikwad K."/>
            <person name="Singh A."/>
            <person name="Dalal V."/>
            <person name="Srivastava S."/>
            <person name="Dixit A."/>
            <person name="Pal A.K."/>
            <person name="Ghazi I.A."/>
            <person name="Yadav M."/>
            <person name="Pandit A."/>
            <person name="Bhargava A."/>
            <person name="Sureshbabu K."/>
            <person name="Batra K."/>
            <person name="Sharma T.R."/>
            <person name="Mohapatra T."/>
            <person name="Singh N.K."/>
            <person name="Messing J."/>
            <person name="Nelson A.B."/>
            <person name="Fuks G."/>
            <person name="Kavchok S."/>
            <person name="Keizer G."/>
            <person name="Linton E."/>
            <person name="Llaca V."/>
            <person name="Song R."/>
            <person name="Tanyolac B."/>
            <person name="Young S."/>
            <person name="Ho-Il K."/>
            <person name="Hahn J.H."/>
            <person name="Sangsakoo G."/>
            <person name="Vanavichit A."/>
            <person name="de Mattos Luiz.A.T."/>
            <person name="Zimmer P.D."/>
            <person name="Malone G."/>
            <person name="Dellagostin O."/>
            <person name="de Oliveira A.C."/>
            <person name="Bevan M."/>
            <person name="Bancroft I."/>
            <person name="Minx P."/>
            <person name="Cordum H."/>
            <person name="Wilson R."/>
            <person name="Cheng Z."/>
            <person name="Jin W."/>
            <person name="Jiang J."/>
            <person name="Leong S.A."/>
            <person name="Iwama H."/>
            <person name="Gojobori T."/>
            <person name="Itoh T."/>
            <person name="Niimura Y."/>
            <person name="Fujii Y."/>
            <person name="Habara T."/>
            <person name="Sakai H."/>
            <person name="Sato Y."/>
            <person name="Wilson G."/>
            <person name="Kumar K."/>
            <person name="McCouch S."/>
            <person name="Juretic N."/>
            <person name="Hoen D."/>
            <person name="Wright S."/>
            <person name="Bruskiewich R."/>
            <person name="Bureau T."/>
            <person name="Miyao A."/>
            <person name="Hirochika H."/>
            <person name="Nishikawa T."/>
            <person name="Kadowaki K."/>
            <person name="Sugiura M."/>
            <person name="Burr B."/>
            <person name="Sasaki T."/>
        </authorList>
    </citation>
    <scope>NUCLEOTIDE SEQUENCE [LARGE SCALE GENOMIC DNA]</scope>
    <source>
        <strain evidence="3">cv. Nipponbare</strain>
    </source>
</reference>
<name>Q6H7R2_ORYSJ</name>
<feature type="compositionally biased region" description="Basic and acidic residues" evidence="1">
    <location>
        <begin position="1"/>
        <end position="10"/>
    </location>
</feature>